<dbReference type="EMBL" id="JAEVHI010000007">
    <property type="protein sequence ID" value="KAG5287866.1"/>
    <property type="molecule type" value="Genomic_DNA"/>
</dbReference>
<proteinExistence type="predicted"/>
<name>A0A8H8CRC1_AJECA</name>
<reference evidence="2 3" key="1">
    <citation type="submission" date="2021-01" db="EMBL/GenBank/DDBJ databases">
        <title>Chromosome-level genome assembly of a human fungal pathogen reveals clustering of transcriptionally co-regulated genes.</title>
        <authorList>
            <person name="Voorhies M."/>
            <person name="Cohen S."/>
            <person name="Shea T.P."/>
            <person name="Petrus S."/>
            <person name="Munoz J.F."/>
            <person name="Poplawski S."/>
            <person name="Goldman W.E."/>
            <person name="Michael T."/>
            <person name="Cuomo C.A."/>
            <person name="Sil A."/>
            <person name="Beyhan S."/>
        </authorList>
    </citation>
    <scope>NUCLEOTIDE SEQUENCE [LARGE SCALE GENOMIC DNA]</scope>
    <source>
        <strain evidence="2 3">G184AR</strain>
    </source>
</reference>
<dbReference type="Proteomes" id="UP000670092">
    <property type="component" value="Unassembled WGS sequence"/>
</dbReference>
<comment type="caution">
    <text evidence="2">The sequence shown here is derived from an EMBL/GenBank/DDBJ whole genome shotgun (WGS) entry which is preliminary data.</text>
</comment>
<protein>
    <submittedName>
        <fullName evidence="2">Uncharacterized protein</fullName>
    </submittedName>
</protein>
<evidence type="ECO:0000313" key="3">
    <source>
        <dbReference type="Proteomes" id="UP000670092"/>
    </source>
</evidence>
<evidence type="ECO:0000313" key="2">
    <source>
        <dbReference type="EMBL" id="KAG5287866.1"/>
    </source>
</evidence>
<keyword evidence="1" id="KW-0472">Membrane</keyword>
<keyword evidence="1" id="KW-1133">Transmembrane helix</keyword>
<dbReference type="InterPro" id="IPR036291">
    <property type="entry name" value="NAD(P)-bd_dom_sf"/>
</dbReference>
<accession>A0A8H8CRC1</accession>
<organism evidence="2 3">
    <name type="scientific">Ajellomyces capsulatus</name>
    <name type="common">Darling's disease fungus</name>
    <name type="synonym">Histoplasma capsulatum</name>
    <dbReference type="NCBI Taxonomy" id="5037"/>
    <lineage>
        <taxon>Eukaryota</taxon>
        <taxon>Fungi</taxon>
        <taxon>Dikarya</taxon>
        <taxon>Ascomycota</taxon>
        <taxon>Pezizomycotina</taxon>
        <taxon>Eurotiomycetes</taxon>
        <taxon>Eurotiomycetidae</taxon>
        <taxon>Onygenales</taxon>
        <taxon>Ajellomycetaceae</taxon>
        <taxon>Histoplasma</taxon>
    </lineage>
</organism>
<feature type="transmembrane region" description="Helical" evidence="1">
    <location>
        <begin position="12"/>
        <end position="33"/>
    </location>
</feature>
<dbReference type="AlphaFoldDB" id="A0A8H8CRC1"/>
<gene>
    <name evidence="2" type="ORF">I7I52_11779</name>
</gene>
<sequence>MKQIFHTKIIVLNLAYINLFSLYYILFLSYKYLTCTIQHLHFSIQAVAPYLPLDRSRRIANLSSVSARLDFEGQSIYGGTMAAIEAMTRTWTHELGDCASQRSMPSARVRSSGVCTRRQEMTFG</sequence>
<evidence type="ECO:0000256" key="1">
    <source>
        <dbReference type="SAM" id="Phobius"/>
    </source>
</evidence>
<dbReference type="OrthoDB" id="47007at2759"/>
<dbReference type="VEuPathDB" id="FungiDB:I7I52_11779"/>
<keyword evidence="1" id="KW-0812">Transmembrane</keyword>
<dbReference type="SUPFAM" id="SSF51735">
    <property type="entry name" value="NAD(P)-binding Rossmann-fold domains"/>
    <property type="match status" value="1"/>
</dbReference>
<dbReference type="Gene3D" id="3.40.50.720">
    <property type="entry name" value="NAD(P)-binding Rossmann-like Domain"/>
    <property type="match status" value="1"/>
</dbReference>